<dbReference type="GO" id="GO:0071897">
    <property type="term" value="P:DNA biosynthetic process"/>
    <property type="evidence" value="ECO:0007669"/>
    <property type="project" value="UniProtKB-ARBA"/>
</dbReference>
<evidence type="ECO:0000313" key="2">
    <source>
        <dbReference type="Proteomes" id="UP000092445"/>
    </source>
</evidence>
<sequence length="135" mass="15364">MKHLKALKPVEKPDNWADFIVLVKKANENYLRLCIPGHPINQLHTAHFLTRKVVKPNTVTQKFSVAAKNVFWMVPLTESSTTFCTYQLLKLLFGINAVPEIFHAELIKTFGGYRTVKYASSKMYSTAYELEAGTD</sequence>
<dbReference type="VEuPathDB" id="VectorBase:GPAI001606"/>
<dbReference type="Gene3D" id="3.10.10.10">
    <property type="entry name" value="HIV Type 1 Reverse Transcriptase, subunit A, domain 1"/>
    <property type="match status" value="1"/>
</dbReference>
<reference evidence="2" key="1">
    <citation type="submission" date="2014-03" db="EMBL/GenBank/DDBJ databases">
        <authorList>
            <person name="Aksoy S."/>
            <person name="Warren W."/>
            <person name="Wilson R.K."/>
        </authorList>
    </citation>
    <scope>NUCLEOTIDE SEQUENCE [LARGE SCALE GENOMIC DNA]</scope>
    <source>
        <strain evidence="2">IAEA</strain>
    </source>
</reference>
<dbReference type="STRING" id="7398.A0A1A9Z2C7"/>
<dbReference type="InterPro" id="IPR043502">
    <property type="entry name" value="DNA/RNA_pol_sf"/>
</dbReference>
<dbReference type="AlphaFoldDB" id="A0A1A9Z2C7"/>
<name>A0A1A9Z2C7_GLOPL</name>
<dbReference type="Proteomes" id="UP000092445">
    <property type="component" value="Unassembled WGS sequence"/>
</dbReference>
<proteinExistence type="predicted"/>
<organism evidence="1 2">
    <name type="scientific">Glossina pallidipes</name>
    <name type="common">Tsetse fly</name>
    <dbReference type="NCBI Taxonomy" id="7398"/>
    <lineage>
        <taxon>Eukaryota</taxon>
        <taxon>Metazoa</taxon>
        <taxon>Ecdysozoa</taxon>
        <taxon>Arthropoda</taxon>
        <taxon>Hexapoda</taxon>
        <taxon>Insecta</taxon>
        <taxon>Pterygota</taxon>
        <taxon>Neoptera</taxon>
        <taxon>Endopterygota</taxon>
        <taxon>Diptera</taxon>
        <taxon>Brachycera</taxon>
        <taxon>Muscomorpha</taxon>
        <taxon>Hippoboscoidea</taxon>
        <taxon>Glossinidae</taxon>
        <taxon>Glossina</taxon>
    </lineage>
</organism>
<dbReference type="EnsemblMetazoa" id="GPAI001606-RA">
    <property type="protein sequence ID" value="GPAI001606-PA"/>
    <property type="gene ID" value="GPAI001606"/>
</dbReference>
<accession>A0A1A9Z2C7</accession>
<keyword evidence="2" id="KW-1185">Reference proteome</keyword>
<reference evidence="1" key="2">
    <citation type="submission" date="2020-05" db="UniProtKB">
        <authorList>
            <consortium name="EnsemblMetazoa"/>
        </authorList>
    </citation>
    <scope>IDENTIFICATION</scope>
    <source>
        <strain evidence="1">IAEA</strain>
    </source>
</reference>
<dbReference type="SUPFAM" id="SSF56672">
    <property type="entry name" value="DNA/RNA polymerases"/>
    <property type="match status" value="1"/>
</dbReference>
<protein>
    <submittedName>
        <fullName evidence="1">Uncharacterized protein</fullName>
    </submittedName>
</protein>
<evidence type="ECO:0000313" key="1">
    <source>
        <dbReference type="EnsemblMetazoa" id="GPAI001606-PA"/>
    </source>
</evidence>